<name>A0A0F9DI30_9ZZZZ</name>
<protein>
    <submittedName>
        <fullName evidence="2">Uncharacterized protein</fullName>
    </submittedName>
</protein>
<feature type="transmembrane region" description="Helical" evidence="1">
    <location>
        <begin position="34"/>
        <end position="52"/>
    </location>
</feature>
<proteinExistence type="predicted"/>
<sequence length="68" mass="7796">MLETLSNVRTNHIIGLILRSIIFVSYDFRGNPLVYFNISCFSIFHLLCALACRPGPALVWFYFVVTIV</sequence>
<reference evidence="2" key="1">
    <citation type="journal article" date="2015" name="Nature">
        <title>Complex archaea that bridge the gap between prokaryotes and eukaryotes.</title>
        <authorList>
            <person name="Spang A."/>
            <person name="Saw J.H."/>
            <person name="Jorgensen S.L."/>
            <person name="Zaremba-Niedzwiedzka K."/>
            <person name="Martijn J."/>
            <person name="Lind A.E."/>
            <person name="van Eijk R."/>
            <person name="Schleper C."/>
            <person name="Guy L."/>
            <person name="Ettema T.J."/>
        </authorList>
    </citation>
    <scope>NUCLEOTIDE SEQUENCE</scope>
</reference>
<keyword evidence="1" id="KW-0812">Transmembrane</keyword>
<comment type="caution">
    <text evidence="2">The sequence shown here is derived from an EMBL/GenBank/DDBJ whole genome shotgun (WGS) entry which is preliminary data.</text>
</comment>
<gene>
    <name evidence="2" type="ORF">LCGC14_2486090</name>
</gene>
<evidence type="ECO:0000256" key="1">
    <source>
        <dbReference type="SAM" id="Phobius"/>
    </source>
</evidence>
<organism evidence="2">
    <name type="scientific">marine sediment metagenome</name>
    <dbReference type="NCBI Taxonomy" id="412755"/>
    <lineage>
        <taxon>unclassified sequences</taxon>
        <taxon>metagenomes</taxon>
        <taxon>ecological metagenomes</taxon>
    </lineage>
</organism>
<dbReference type="EMBL" id="LAZR01039280">
    <property type="protein sequence ID" value="KKL17386.1"/>
    <property type="molecule type" value="Genomic_DNA"/>
</dbReference>
<feature type="transmembrane region" description="Helical" evidence="1">
    <location>
        <begin position="12"/>
        <end position="28"/>
    </location>
</feature>
<accession>A0A0F9DI30</accession>
<keyword evidence="1" id="KW-0472">Membrane</keyword>
<keyword evidence="1" id="KW-1133">Transmembrane helix</keyword>
<dbReference type="AlphaFoldDB" id="A0A0F9DI30"/>
<evidence type="ECO:0000313" key="2">
    <source>
        <dbReference type="EMBL" id="KKL17386.1"/>
    </source>
</evidence>